<dbReference type="GeneID" id="8857544"/>
<proteinExistence type="predicted"/>
<dbReference type="eggNOG" id="KOG4693">
    <property type="taxonomic scope" value="Eukaryota"/>
</dbReference>
<keyword evidence="4" id="KW-1185">Reference proteome</keyword>
<reference evidence="3 4" key="1">
    <citation type="journal article" date="2010" name="Cell">
        <title>The genome of Naegleria gruberi illuminates early eukaryotic versatility.</title>
        <authorList>
            <person name="Fritz-Laylin L.K."/>
            <person name="Prochnik S.E."/>
            <person name="Ginger M.L."/>
            <person name="Dacks J.B."/>
            <person name="Carpenter M.L."/>
            <person name="Field M.C."/>
            <person name="Kuo A."/>
            <person name="Paredez A."/>
            <person name="Chapman J."/>
            <person name="Pham J."/>
            <person name="Shu S."/>
            <person name="Neupane R."/>
            <person name="Cipriano M."/>
            <person name="Mancuso J."/>
            <person name="Tu H."/>
            <person name="Salamov A."/>
            <person name="Lindquist E."/>
            <person name="Shapiro H."/>
            <person name="Lucas S."/>
            <person name="Grigoriev I.V."/>
            <person name="Cande W.Z."/>
            <person name="Fulton C."/>
            <person name="Rokhsar D.S."/>
            <person name="Dawson S.C."/>
        </authorList>
    </citation>
    <scope>NUCLEOTIDE SEQUENCE [LARGE SCALE GENOMIC DNA]</scope>
    <source>
        <strain evidence="3 4">NEG-M</strain>
    </source>
</reference>
<gene>
    <name evidence="3" type="ORF">NAEGRDRAFT_74627</name>
</gene>
<keyword evidence="2" id="KW-0677">Repeat</keyword>
<sequence>MQEEESEDGFSLYEFYMNHNKKSKIAVEGVNRKPKEDFCFWNKLCSDVEDVFDEETGFATQPERRIGHSAVYLAGTDEIYIFGGRESEDLCDMWSFHIPTREWTEFYAKSRTECWPSPMFDHTAVSISLSRKRFEKFLMRYPEIGKLSDLQQDENCFPFVEKFYNQMYIFGGYNSSKHFSNDLYCYDFTFKKFIKIEYTGKESEMIMERSRHCMVSVKDQYLYIIGGMTDKSKTLMDVWEYDIDRNVMKCLSKHSDQYSESFPNSRTYHSCVYSKLNHSIYMFGGIRNNEAFQDLWRFDLRALQWFPIDNMKGFVPVERFRHNCFIPNEESGYFFVYGGYNFRHSFLDYIYQFDFSTLEWTRLQNRNYTQGGDFQSKGSLMFVDYDEIPCARSGMTSIITKSGDLIIFGGKSVTCLNDMFSCRLPGYSKLRAGRHNLLMEKMYQKLHSADSFVDITFQMN</sequence>
<dbReference type="RefSeq" id="XP_002670337.1">
    <property type="nucleotide sequence ID" value="XM_002670291.1"/>
</dbReference>
<dbReference type="Gene3D" id="2.120.10.80">
    <property type="entry name" value="Kelch-type beta propeller"/>
    <property type="match status" value="2"/>
</dbReference>
<keyword evidence="1" id="KW-0880">Kelch repeat</keyword>
<dbReference type="SMART" id="SM00612">
    <property type="entry name" value="Kelch"/>
    <property type="match status" value="3"/>
</dbReference>
<organism evidence="4">
    <name type="scientific">Naegleria gruberi</name>
    <name type="common">Amoeba</name>
    <dbReference type="NCBI Taxonomy" id="5762"/>
    <lineage>
        <taxon>Eukaryota</taxon>
        <taxon>Discoba</taxon>
        <taxon>Heterolobosea</taxon>
        <taxon>Tetramitia</taxon>
        <taxon>Eutetramitia</taxon>
        <taxon>Vahlkampfiidae</taxon>
        <taxon>Naegleria</taxon>
    </lineage>
</organism>
<dbReference type="InParanoid" id="D2VZV1"/>
<dbReference type="SUPFAM" id="SSF117281">
    <property type="entry name" value="Kelch motif"/>
    <property type="match status" value="2"/>
</dbReference>
<evidence type="ECO:0000313" key="3">
    <source>
        <dbReference type="EMBL" id="EFC37593.1"/>
    </source>
</evidence>
<dbReference type="PANTHER" id="PTHR46093:SF18">
    <property type="entry name" value="FIBRONECTIN TYPE-III DOMAIN-CONTAINING PROTEIN"/>
    <property type="match status" value="1"/>
</dbReference>
<dbReference type="KEGG" id="ngr:NAEGRDRAFT_74627"/>
<dbReference type="EMBL" id="GG738916">
    <property type="protein sequence ID" value="EFC37593.1"/>
    <property type="molecule type" value="Genomic_DNA"/>
</dbReference>
<name>D2VZV1_NAEGR</name>
<dbReference type="PANTHER" id="PTHR46093">
    <property type="entry name" value="ACYL-COA-BINDING DOMAIN-CONTAINING PROTEIN 5"/>
    <property type="match status" value="1"/>
</dbReference>
<dbReference type="Proteomes" id="UP000006671">
    <property type="component" value="Unassembled WGS sequence"/>
</dbReference>
<evidence type="ECO:0000256" key="1">
    <source>
        <dbReference type="ARBA" id="ARBA00022441"/>
    </source>
</evidence>
<evidence type="ECO:0000256" key="2">
    <source>
        <dbReference type="ARBA" id="ARBA00022737"/>
    </source>
</evidence>
<evidence type="ECO:0000313" key="4">
    <source>
        <dbReference type="Proteomes" id="UP000006671"/>
    </source>
</evidence>
<dbReference type="OrthoDB" id="7676067at2759"/>
<accession>D2VZV1</accession>
<protein>
    <submittedName>
        <fullName evidence="3">Predicted protein</fullName>
    </submittedName>
</protein>
<dbReference type="InterPro" id="IPR006652">
    <property type="entry name" value="Kelch_1"/>
</dbReference>
<dbReference type="InterPro" id="IPR015915">
    <property type="entry name" value="Kelch-typ_b-propeller"/>
</dbReference>
<dbReference type="AlphaFoldDB" id="D2VZV1"/>
<dbReference type="OMA" id="VWEYDID"/>
<dbReference type="Pfam" id="PF24681">
    <property type="entry name" value="Kelch_KLHDC2_KLHL20_DRC7"/>
    <property type="match status" value="1"/>
</dbReference>
<dbReference type="VEuPathDB" id="AmoebaDB:NAEGRDRAFT_74627"/>